<reference evidence="1 2" key="1">
    <citation type="journal article" date="2019" name="Nat. Ecol. Evol.">
        <title>Megaphylogeny resolves global patterns of mushroom evolution.</title>
        <authorList>
            <person name="Varga T."/>
            <person name="Krizsan K."/>
            <person name="Foldi C."/>
            <person name="Dima B."/>
            <person name="Sanchez-Garcia M."/>
            <person name="Sanchez-Ramirez S."/>
            <person name="Szollosi G.J."/>
            <person name="Szarkandi J.G."/>
            <person name="Papp V."/>
            <person name="Albert L."/>
            <person name="Andreopoulos W."/>
            <person name="Angelini C."/>
            <person name="Antonin V."/>
            <person name="Barry K.W."/>
            <person name="Bougher N.L."/>
            <person name="Buchanan P."/>
            <person name="Buyck B."/>
            <person name="Bense V."/>
            <person name="Catcheside P."/>
            <person name="Chovatia M."/>
            <person name="Cooper J."/>
            <person name="Damon W."/>
            <person name="Desjardin D."/>
            <person name="Finy P."/>
            <person name="Geml J."/>
            <person name="Haridas S."/>
            <person name="Hughes K."/>
            <person name="Justo A."/>
            <person name="Karasinski D."/>
            <person name="Kautmanova I."/>
            <person name="Kiss B."/>
            <person name="Kocsube S."/>
            <person name="Kotiranta H."/>
            <person name="LaButti K.M."/>
            <person name="Lechner B.E."/>
            <person name="Liimatainen K."/>
            <person name="Lipzen A."/>
            <person name="Lukacs Z."/>
            <person name="Mihaltcheva S."/>
            <person name="Morgado L.N."/>
            <person name="Niskanen T."/>
            <person name="Noordeloos M.E."/>
            <person name="Ohm R.A."/>
            <person name="Ortiz-Santana B."/>
            <person name="Ovrebo C."/>
            <person name="Racz N."/>
            <person name="Riley R."/>
            <person name="Savchenko A."/>
            <person name="Shiryaev A."/>
            <person name="Soop K."/>
            <person name="Spirin V."/>
            <person name="Szebenyi C."/>
            <person name="Tomsovsky M."/>
            <person name="Tulloss R.E."/>
            <person name="Uehling J."/>
            <person name="Grigoriev I.V."/>
            <person name="Vagvolgyi C."/>
            <person name="Papp T."/>
            <person name="Martin F.M."/>
            <person name="Miettinen O."/>
            <person name="Hibbett D.S."/>
            <person name="Nagy L.G."/>
        </authorList>
    </citation>
    <scope>NUCLEOTIDE SEQUENCE [LARGE SCALE GENOMIC DNA]</scope>
    <source>
        <strain evidence="1 2">CBS 962.96</strain>
    </source>
</reference>
<evidence type="ECO:0000313" key="1">
    <source>
        <dbReference type="EMBL" id="THU82757.1"/>
    </source>
</evidence>
<name>A0A4S8L2S0_DENBC</name>
<evidence type="ECO:0000313" key="2">
    <source>
        <dbReference type="Proteomes" id="UP000297245"/>
    </source>
</evidence>
<keyword evidence="2" id="KW-1185">Reference proteome</keyword>
<dbReference type="AlphaFoldDB" id="A0A4S8L2S0"/>
<sequence>MSLSSSGTTSDTVMLHVDVTGTPERYREELTTPPCIPWDRLMDYLNISDLVMLKRLSHGVSDRVDRYIEDKFTYPKLFRYHFSNDEVTSFRHIHKATGLLASGMIVTSFLRRQAIRLPQLKLFVEREVASTLISFLQHIGYLCIQFLWTHLTGDYTPLLTPSIRSPFIRSDLLALEHPGGTVENLVRFSRGDRKIDVYICSTSPVQAVLQGVSIVAKGKRELLVTN</sequence>
<proteinExistence type="predicted"/>
<organism evidence="1 2">
    <name type="scientific">Dendrothele bispora (strain CBS 962.96)</name>
    <dbReference type="NCBI Taxonomy" id="1314807"/>
    <lineage>
        <taxon>Eukaryota</taxon>
        <taxon>Fungi</taxon>
        <taxon>Dikarya</taxon>
        <taxon>Basidiomycota</taxon>
        <taxon>Agaricomycotina</taxon>
        <taxon>Agaricomycetes</taxon>
        <taxon>Agaricomycetidae</taxon>
        <taxon>Agaricales</taxon>
        <taxon>Agaricales incertae sedis</taxon>
        <taxon>Dendrothele</taxon>
    </lineage>
</organism>
<dbReference type="EMBL" id="ML179710">
    <property type="protein sequence ID" value="THU82757.1"/>
    <property type="molecule type" value="Genomic_DNA"/>
</dbReference>
<gene>
    <name evidence="1" type="ORF">K435DRAFT_808047</name>
</gene>
<protein>
    <submittedName>
        <fullName evidence="1">Uncharacterized protein</fullName>
    </submittedName>
</protein>
<accession>A0A4S8L2S0</accession>
<dbReference type="Proteomes" id="UP000297245">
    <property type="component" value="Unassembled WGS sequence"/>
</dbReference>